<dbReference type="Proteomes" id="UP000337909">
    <property type="component" value="Unassembled WGS sequence"/>
</dbReference>
<sequence length="71" mass="7650">MRALTLEQITALGADLGRKTQRFNSSADSLWAFDAFNVDLAGSTIHRNSCLAIQRLNGFSNFANTATATDA</sequence>
<dbReference type="EMBL" id="CABVHQ010000061">
    <property type="protein sequence ID" value="VVO26996.1"/>
    <property type="molecule type" value="Genomic_DNA"/>
</dbReference>
<accession>A0A5E7EJE7</accession>
<name>A0A5E7EJE7_PSEFL</name>
<organism evidence="1 2">
    <name type="scientific">Pseudomonas fluorescens</name>
    <dbReference type="NCBI Taxonomy" id="294"/>
    <lineage>
        <taxon>Bacteria</taxon>
        <taxon>Pseudomonadati</taxon>
        <taxon>Pseudomonadota</taxon>
        <taxon>Gammaproteobacteria</taxon>
        <taxon>Pseudomonadales</taxon>
        <taxon>Pseudomonadaceae</taxon>
        <taxon>Pseudomonas</taxon>
    </lineage>
</organism>
<evidence type="ECO:0000313" key="2">
    <source>
        <dbReference type="Proteomes" id="UP000337909"/>
    </source>
</evidence>
<gene>
    <name evidence="1" type="ORF">PS691_04634</name>
</gene>
<proteinExistence type="predicted"/>
<evidence type="ECO:0000313" key="1">
    <source>
        <dbReference type="EMBL" id="VVO26996.1"/>
    </source>
</evidence>
<reference evidence="1 2" key="1">
    <citation type="submission" date="2019-09" db="EMBL/GenBank/DDBJ databases">
        <authorList>
            <person name="Chandra G."/>
            <person name="Truman W A."/>
        </authorList>
    </citation>
    <scope>NUCLEOTIDE SEQUENCE [LARGE SCALE GENOMIC DNA]</scope>
    <source>
        <strain evidence="1">PS691</strain>
    </source>
</reference>
<dbReference type="AlphaFoldDB" id="A0A5E7EJE7"/>
<protein>
    <submittedName>
        <fullName evidence="1">Uncharacterized protein</fullName>
    </submittedName>
</protein>